<accession>A0ABW8D320</accession>
<gene>
    <name evidence="2" type="ORF">ACD661_00835</name>
</gene>
<evidence type="ECO:0000259" key="1">
    <source>
        <dbReference type="PROSITE" id="PS50043"/>
    </source>
</evidence>
<dbReference type="InterPro" id="IPR000792">
    <property type="entry name" value="Tscrpt_reg_LuxR_C"/>
</dbReference>
<sequence length="214" mass="24273">MNLINVDDFYHRPCHLYIKNSKGVLLECNEMQAISAGFTSPSEIVGAQDRDLVLDPDEAYKWQANDKATLNSGKPQIFVEYGSFEPGRVRGGLSYKSPYYSHTGKVIGVIGVSFFPEQLKDLDEWDDQPLLKSLLLMTASHFKLLEPPKSASSLLSQLSLQQKAIFSYTIQGKTIKEIASLMKLSVRTVEYYIEIIKNKLGCARKKDFFYYTNH</sequence>
<dbReference type="Gene3D" id="1.10.10.10">
    <property type="entry name" value="Winged helix-like DNA-binding domain superfamily/Winged helix DNA-binding domain"/>
    <property type="match status" value="1"/>
</dbReference>
<comment type="caution">
    <text evidence="2">The sequence shown here is derived from an EMBL/GenBank/DDBJ whole genome shotgun (WGS) entry which is preliminary data.</text>
</comment>
<dbReference type="SMART" id="SM00421">
    <property type="entry name" value="HTH_LUXR"/>
    <property type="match status" value="1"/>
</dbReference>
<dbReference type="EMBL" id="JBGORX010000001">
    <property type="protein sequence ID" value="MFJ1267096.1"/>
    <property type="molecule type" value="Genomic_DNA"/>
</dbReference>
<dbReference type="PROSITE" id="PS50043">
    <property type="entry name" value="HTH_LUXR_2"/>
    <property type="match status" value="1"/>
</dbReference>
<organism evidence="2 3">
    <name type="scientific">Legionella lytica</name>
    <dbReference type="NCBI Taxonomy" id="96232"/>
    <lineage>
        <taxon>Bacteria</taxon>
        <taxon>Pseudomonadati</taxon>
        <taxon>Pseudomonadota</taxon>
        <taxon>Gammaproteobacteria</taxon>
        <taxon>Legionellales</taxon>
        <taxon>Legionellaceae</taxon>
        <taxon>Legionella</taxon>
    </lineage>
</organism>
<dbReference type="InterPro" id="IPR035965">
    <property type="entry name" value="PAS-like_dom_sf"/>
</dbReference>
<dbReference type="Proteomes" id="UP001615550">
    <property type="component" value="Unassembled WGS sequence"/>
</dbReference>
<evidence type="ECO:0000313" key="2">
    <source>
        <dbReference type="EMBL" id="MFJ1267096.1"/>
    </source>
</evidence>
<dbReference type="PRINTS" id="PR00038">
    <property type="entry name" value="HTHLUXR"/>
</dbReference>
<proteinExistence type="predicted"/>
<dbReference type="SUPFAM" id="SSF46894">
    <property type="entry name" value="C-terminal effector domain of the bipartite response regulators"/>
    <property type="match status" value="1"/>
</dbReference>
<keyword evidence="3" id="KW-1185">Reference proteome</keyword>
<dbReference type="Pfam" id="PF00196">
    <property type="entry name" value="GerE"/>
    <property type="match status" value="1"/>
</dbReference>
<dbReference type="InterPro" id="IPR016032">
    <property type="entry name" value="Sig_transdc_resp-reg_C-effctor"/>
</dbReference>
<dbReference type="Pfam" id="PF08448">
    <property type="entry name" value="PAS_4"/>
    <property type="match status" value="1"/>
</dbReference>
<protein>
    <submittedName>
        <fullName evidence="2">LuxR C-terminal-related transcriptional regulator</fullName>
    </submittedName>
</protein>
<dbReference type="SUPFAM" id="SSF55785">
    <property type="entry name" value="PYP-like sensor domain (PAS domain)"/>
    <property type="match status" value="1"/>
</dbReference>
<name>A0ABW8D320_9GAMM</name>
<dbReference type="Gene3D" id="3.30.450.20">
    <property type="entry name" value="PAS domain"/>
    <property type="match status" value="1"/>
</dbReference>
<dbReference type="InterPro" id="IPR036388">
    <property type="entry name" value="WH-like_DNA-bd_sf"/>
</dbReference>
<reference evidence="2 3" key="1">
    <citation type="submission" date="2024-08" db="EMBL/GenBank/DDBJ databases">
        <title>Draft Genome Sequence of Legionella lytica strain DSB2004, Isolated From a Fire Sprinkler System.</title>
        <authorList>
            <person name="Everhart A.D."/>
            <person name="Kidane D.T."/>
            <person name="Farone A.L."/>
            <person name="Farone M.B."/>
        </authorList>
    </citation>
    <scope>NUCLEOTIDE SEQUENCE [LARGE SCALE GENOMIC DNA]</scope>
    <source>
        <strain evidence="2 3">DSB2004</strain>
    </source>
</reference>
<dbReference type="InterPro" id="IPR013656">
    <property type="entry name" value="PAS_4"/>
</dbReference>
<feature type="domain" description="HTH luxR-type" evidence="1">
    <location>
        <begin position="151"/>
        <end position="214"/>
    </location>
</feature>
<evidence type="ECO:0000313" key="3">
    <source>
        <dbReference type="Proteomes" id="UP001615550"/>
    </source>
</evidence>
<dbReference type="RefSeq" id="WP_400185615.1">
    <property type="nucleotide sequence ID" value="NZ_JBGORX010000001.1"/>
</dbReference>